<feature type="compositionally biased region" description="Low complexity" evidence="11">
    <location>
        <begin position="165"/>
        <end position="177"/>
    </location>
</feature>
<keyword evidence="5" id="KW-0507">mRNA processing</keyword>
<reference evidence="14" key="1">
    <citation type="journal article" date="2015" name="Proc. Natl. Acad. Sci. U.S.A.">
        <title>Genome sequencing of adzuki bean (Vigna angularis) provides insight into high starch and low fat accumulation and domestication.</title>
        <authorList>
            <person name="Yang K."/>
            <person name="Tian Z."/>
            <person name="Chen C."/>
            <person name="Luo L."/>
            <person name="Zhao B."/>
            <person name="Wang Z."/>
            <person name="Yu L."/>
            <person name="Li Y."/>
            <person name="Sun Y."/>
            <person name="Li W."/>
            <person name="Chen Y."/>
            <person name="Li Y."/>
            <person name="Zhang Y."/>
            <person name="Ai D."/>
            <person name="Zhao J."/>
            <person name="Shang C."/>
            <person name="Ma Y."/>
            <person name="Wu B."/>
            <person name="Wang M."/>
            <person name="Gao L."/>
            <person name="Sun D."/>
            <person name="Zhang P."/>
            <person name="Guo F."/>
            <person name="Wang W."/>
            <person name="Li Y."/>
            <person name="Wang J."/>
            <person name="Varshney R.K."/>
            <person name="Wang J."/>
            <person name="Ling H.Q."/>
            <person name="Wan P."/>
        </authorList>
    </citation>
    <scope>NUCLEOTIDE SEQUENCE</scope>
    <source>
        <strain evidence="14">cv. Jingnong 6</strain>
    </source>
</reference>
<dbReference type="GO" id="GO:0006397">
    <property type="term" value="P:mRNA processing"/>
    <property type="evidence" value="ECO:0007669"/>
    <property type="project" value="UniProtKB-KW"/>
</dbReference>
<dbReference type="GO" id="GO:0009535">
    <property type="term" value="C:chloroplast thylakoid membrane"/>
    <property type="evidence" value="ECO:0007669"/>
    <property type="project" value="TreeGrafter"/>
</dbReference>
<evidence type="ECO:0000259" key="12">
    <source>
        <dbReference type="PROSITE" id="PS50102"/>
    </source>
</evidence>
<comment type="subcellular location">
    <subcellularLocation>
        <location evidence="1">Plastid</location>
        <location evidence="1">Chloroplast</location>
    </subcellularLocation>
</comment>
<dbReference type="EMBL" id="CM003372">
    <property type="protein sequence ID" value="KOM34828.1"/>
    <property type="molecule type" value="Genomic_DNA"/>
</dbReference>
<dbReference type="SUPFAM" id="SSF54928">
    <property type="entry name" value="RNA-binding domain, RBD"/>
    <property type="match status" value="2"/>
</dbReference>
<evidence type="ECO:0000256" key="10">
    <source>
        <dbReference type="PROSITE-ProRule" id="PRU00176"/>
    </source>
</evidence>
<dbReference type="InterPro" id="IPR012677">
    <property type="entry name" value="Nucleotide-bd_a/b_plait_sf"/>
</dbReference>
<name>A0A0L9TW65_PHAAN</name>
<dbReference type="Gene3D" id="3.30.70.330">
    <property type="match status" value="2"/>
</dbReference>
<feature type="domain" description="RRM" evidence="12">
    <location>
        <begin position="84"/>
        <end position="162"/>
    </location>
</feature>
<organism evidence="13 14">
    <name type="scientific">Phaseolus angularis</name>
    <name type="common">Azuki bean</name>
    <name type="synonym">Vigna angularis</name>
    <dbReference type="NCBI Taxonomy" id="3914"/>
    <lineage>
        <taxon>Eukaryota</taxon>
        <taxon>Viridiplantae</taxon>
        <taxon>Streptophyta</taxon>
        <taxon>Embryophyta</taxon>
        <taxon>Tracheophyta</taxon>
        <taxon>Spermatophyta</taxon>
        <taxon>Magnoliopsida</taxon>
        <taxon>eudicotyledons</taxon>
        <taxon>Gunneridae</taxon>
        <taxon>Pentapetalae</taxon>
        <taxon>rosids</taxon>
        <taxon>fabids</taxon>
        <taxon>Fabales</taxon>
        <taxon>Fabaceae</taxon>
        <taxon>Papilionoideae</taxon>
        <taxon>50 kb inversion clade</taxon>
        <taxon>NPAAA clade</taxon>
        <taxon>indigoferoid/millettioid clade</taxon>
        <taxon>Phaseoleae</taxon>
        <taxon>Vigna</taxon>
    </lineage>
</organism>
<keyword evidence="9" id="KW-0687">Ribonucleoprotein</keyword>
<evidence type="ECO:0000256" key="5">
    <source>
        <dbReference type="ARBA" id="ARBA00022664"/>
    </source>
</evidence>
<dbReference type="InterPro" id="IPR035979">
    <property type="entry name" value="RBD_domain_sf"/>
</dbReference>
<dbReference type="InterPro" id="IPR000504">
    <property type="entry name" value="RRM_dom"/>
</dbReference>
<dbReference type="GO" id="GO:0003729">
    <property type="term" value="F:mRNA binding"/>
    <property type="evidence" value="ECO:0007669"/>
    <property type="project" value="TreeGrafter"/>
</dbReference>
<evidence type="ECO:0000256" key="11">
    <source>
        <dbReference type="SAM" id="MobiDB-lite"/>
    </source>
</evidence>
<dbReference type="PANTHER" id="PTHR48025:SF1">
    <property type="entry name" value="RRM DOMAIN-CONTAINING PROTEIN"/>
    <property type="match status" value="1"/>
</dbReference>
<dbReference type="STRING" id="3914.A0A0L9TW65"/>
<feature type="compositionally biased region" description="Acidic residues" evidence="11">
    <location>
        <begin position="289"/>
        <end position="309"/>
    </location>
</feature>
<evidence type="ECO:0000313" key="14">
    <source>
        <dbReference type="Proteomes" id="UP000053144"/>
    </source>
</evidence>
<feature type="region of interest" description="Disordered" evidence="11">
    <location>
        <begin position="157"/>
        <end position="186"/>
    </location>
</feature>
<sequence>MSSSATSLALPTLTLRTHHPLSSPKSFSSSLSLTPNAKPISISTVFLKPTFSLSSRFLPRVAVSSDYDQQEDTFTSAQSFSPDLKVFVGNLPFSVDSAQLADLFESVGIVEVVEVIYDKTTGRSRGFGFVTMSSVEEVEAAVQQFNGYELDGRALRVNAGPPPARNESSSRVRSSNRVGGGGGFSDSKNKVHVGNLAWGVDHVALESLFREQGNVVEARVVYDRDSGRSRGFGFVTYSSADEVSSAIESLDGVCDLLRLEARGFVGPKHHFQIRVRARRLEEAEARGEEDGDGVEVEGEGDGVEVEGEGYGDAQEVHEGEKDGDGVEVEGEGDGDV</sequence>
<evidence type="ECO:0000256" key="9">
    <source>
        <dbReference type="ARBA" id="ARBA00023274"/>
    </source>
</evidence>
<evidence type="ECO:0000256" key="1">
    <source>
        <dbReference type="ARBA" id="ARBA00004229"/>
    </source>
</evidence>
<keyword evidence="4" id="KW-0934">Plastid</keyword>
<protein>
    <recommendedName>
        <fullName evidence="12">RRM domain-containing protein</fullName>
    </recommendedName>
</protein>
<dbReference type="AlphaFoldDB" id="A0A0L9TW65"/>
<dbReference type="GO" id="GO:1990904">
    <property type="term" value="C:ribonucleoprotein complex"/>
    <property type="evidence" value="ECO:0007669"/>
    <property type="project" value="UniProtKB-KW"/>
</dbReference>
<evidence type="ECO:0000313" key="13">
    <source>
        <dbReference type="EMBL" id="KOM34828.1"/>
    </source>
</evidence>
<dbReference type="Pfam" id="PF00076">
    <property type="entry name" value="RRM_1"/>
    <property type="match status" value="2"/>
</dbReference>
<feature type="compositionally biased region" description="Acidic residues" evidence="11">
    <location>
        <begin position="325"/>
        <end position="336"/>
    </location>
</feature>
<evidence type="ECO:0000256" key="2">
    <source>
        <dbReference type="ARBA" id="ARBA00022528"/>
    </source>
</evidence>
<dbReference type="Proteomes" id="UP000053144">
    <property type="component" value="Chromosome 2"/>
</dbReference>
<feature type="region of interest" description="Disordered" evidence="11">
    <location>
        <begin position="284"/>
        <end position="336"/>
    </location>
</feature>
<feature type="compositionally biased region" description="Basic and acidic residues" evidence="11">
    <location>
        <begin position="314"/>
        <end position="324"/>
    </location>
</feature>
<evidence type="ECO:0000256" key="6">
    <source>
        <dbReference type="ARBA" id="ARBA00022737"/>
    </source>
</evidence>
<keyword evidence="6" id="KW-0677">Repeat</keyword>
<dbReference type="GO" id="GO:1901259">
    <property type="term" value="P:chloroplast rRNA processing"/>
    <property type="evidence" value="ECO:0007669"/>
    <property type="project" value="TreeGrafter"/>
</dbReference>
<keyword evidence="2" id="KW-0150">Chloroplast</keyword>
<dbReference type="PROSITE" id="PS50102">
    <property type="entry name" value="RRM"/>
    <property type="match status" value="2"/>
</dbReference>
<evidence type="ECO:0000256" key="4">
    <source>
        <dbReference type="ARBA" id="ARBA00022640"/>
    </source>
</evidence>
<accession>A0A0L9TW65</accession>
<keyword evidence="8" id="KW-0809">Transit peptide</keyword>
<dbReference type="SMART" id="SM00360">
    <property type="entry name" value="RRM"/>
    <property type="match status" value="2"/>
</dbReference>
<gene>
    <name evidence="13" type="ORF">LR48_Vigan02g097800</name>
</gene>
<dbReference type="InterPro" id="IPR050502">
    <property type="entry name" value="Euk_RNA-bind_prot"/>
</dbReference>
<evidence type="ECO:0000256" key="8">
    <source>
        <dbReference type="ARBA" id="ARBA00022946"/>
    </source>
</evidence>
<dbReference type="FunFam" id="3.30.70.330:FF:000423">
    <property type="entry name" value="Ribonucleoprotein A, chloroplastic"/>
    <property type="match status" value="1"/>
</dbReference>
<evidence type="ECO:0000256" key="7">
    <source>
        <dbReference type="ARBA" id="ARBA00022884"/>
    </source>
</evidence>
<proteinExistence type="predicted"/>
<keyword evidence="7 10" id="KW-0694">RNA-binding</keyword>
<dbReference type="Gramene" id="KOM34828">
    <property type="protein sequence ID" value="KOM34828"/>
    <property type="gene ID" value="LR48_Vigan02g097800"/>
</dbReference>
<keyword evidence="3" id="KW-0597">Phosphoprotein</keyword>
<dbReference type="GO" id="GO:0009409">
    <property type="term" value="P:response to cold"/>
    <property type="evidence" value="ECO:0007669"/>
    <property type="project" value="UniProtKB-ARBA"/>
</dbReference>
<dbReference type="PANTHER" id="PTHR48025">
    <property type="entry name" value="OS02G0815200 PROTEIN"/>
    <property type="match status" value="1"/>
</dbReference>
<evidence type="ECO:0000256" key="3">
    <source>
        <dbReference type="ARBA" id="ARBA00022553"/>
    </source>
</evidence>
<feature type="domain" description="RRM" evidence="12">
    <location>
        <begin position="189"/>
        <end position="252"/>
    </location>
</feature>